<dbReference type="Proteomes" id="UP001597380">
    <property type="component" value="Unassembled WGS sequence"/>
</dbReference>
<accession>A0ABW4XGW6</accession>
<dbReference type="PANTHER" id="PTHR12526:SF600">
    <property type="entry name" value="GLYCOSYL TRANSFERASE GROUP 1"/>
    <property type="match status" value="1"/>
</dbReference>
<keyword evidence="2" id="KW-1185">Reference proteome</keyword>
<evidence type="ECO:0000313" key="2">
    <source>
        <dbReference type="Proteomes" id="UP001597380"/>
    </source>
</evidence>
<sequence>MKKILVLAPRFIYPVTGGDKLRIYNLCRELSKKYSLTLLSLCDDKESLEYEVPNDGVFDRVERVYHSKLSSYVSTLFAIPTSKPLQVAYYESKAFRQRLDSLVSEYDGIFCHLIRVADYVSKYDMPKVIDMTDAISMNYSRLTEVDTKVSLKSIVFSLESRRLLSYERNVPANFDLVTLISSVDKDYLFSISQDNVLVCTNGVDFSNLSYVGPSGESKEIVFIGNMNTLQNQDACHFFIEKILSRIKGAGYTFKIVGVIDDKVRQRFSGYDNVHITGRVDSISQAVKGAAIAVCPMRVGAGVQNKVLEYMALGLPVISTSLGIEGIPAIKDEHYLLADTPDDFICAVKRATADRKSSERMAAKARELVVENHAWSAVLKDFMARVSQVF</sequence>
<dbReference type="PANTHER" id="PTHR12526">
    <property type="entry name" value="GLYCOSYLTRANSFERASE"/>
    <property type="match status" value="1"/>
</dbReference>
<proteinExistence type="predicted"/>
<keyword evidence="1" id="KW-0328">Glycosyltransferase</keyword>
<gene>
    <name evidence="1" type="ORF">ACFSJ3_02080</name>
</gene>
<name>A0ABW4XGW6_9GAMM</name>
<protein>
    <submittedName>
        <fullName evidence="1">Glycosyltransferase family 4 protein</fullName>
        <ecNumber evidence="1">2.4.-.-</ecNumber>
    </submittedName>
</protein>
<dbReference type="CDD" id="cd03801">
    <property type="entry name" value="GT4_PimA-like"/>
    <property type="match status" value="1"/>
</dbReference>
<comment type="caution">
    <text evidence="1">The sequence shown here is derived from an EMBL/GenBank/DDBJ whole genome shotgun (WGS) entry which is preliminary data.</text>
</comment>
<dbReference type="EC" id="2.4.-.-" evidence="1"/>
<keyword evidence="1" id="KW-0808">Transferase</keyword>
<dbReference type="RefSeq" id="WP_345338251.1">
    <property type="nucleotide sequence ID" value="NZ_BAABLI010000004.1"/>
</dbReference>
<dbReference type="Gene3D" id="3.40.50.2000">
    <property type="entry name" value="Glycogen Phosphorylase B"/>
    <property type="match status" value="2"/>
</dbReference>
<dbReference type="SUPFAM" id="SSF53756">
    <property type="entry name" value="UDP-Glycosyltransferase/glycogen phosphorylase"/>
    <property type="match status" value="1"/>
</dbReference>
<dbReference type="GO" id="GO:0016757">
    <property type="term" value="F:glycosyltransferase activity"/>
    <property type="evidence" value="ECO:0007669"/>
    <property type="project" value="UniProtKB-KW"/>
</dbReference>
<dbReference type="Pfam" id="PF13692">
    <property type="entry name" value="Glyco_trans_1_4"/>
    <property type="match status" value="1"/>
</dbReference>
<dbReference type="EMBL" id="JBHUHT010000007">
    <property type="protein sequence ID" value="MFD2094755.1"/>
    <property type="molecule type" value="Genomic_DNA"/>
</dbReference>
<reference evidence="2" key="1">
    <citation type="journal article" date="2019" name="Int. J. Syst. Evol. Microbiol.">
        <title>The Global Catalogue of Microorganisms (GCM) 10K type strain sequencing project: providing services to taxonomists for standard genome sequencing and annotation.</title>
        <authorList>
            <consortium name="The Broad Institute Genomics Platform"/>
            <consortium name="The Broad Institute Genome Sequencing Center for Infectious Disease"/>
            <person name="Wu L."/>
            <person name="Ma J."/>
        </authorList>
    </citation>
    <scope>NUCLEOTIDE SEQUENCE [LARGE SCALE GENOMIC DNA]</scope>
    <source>
        <strain evidence="2">CGMCC 1.10992</strain>
    </source>
</reference>
<organism evidence="1 2">
    <name type="scientific">Corallincola platygyrae</name>
    <dbReference type="NCBI Taxonomy" id="1193278"/>
    <lineage>
        <taxon>Bacteria</taxon>
        <taxon>Pseudomonadati</taxon>
        <taxon>Pseudomonadota</taxon>
        <taxon>Gammaproteobacteria</taxon>
        <taxon>Alteromonadales</taxon>
        <taxon>Psychromonadaceae</taxon>
        <taxon>Corallincola</taxon>
    </lineage>
</organism>
<evidence type="ECO:0000313" key="1">
    <source>
        <dbReference type="EMBL" id="MFD2094755.1"/>
    </source>
</evidence>